<dbReference type="GO" id="GO:0005634">
    <property type="term" value="C:nucleus"/>
    <property type="evidence" value="ECO:0007669"/>
    <property type="project" value="TreeGrafter"/>
</dbReference>
<name>A0AAN7HMJ6_9FUNG</name>
<evidence type="ECO:0000256" key="6">
    <source>
        <dbReference type="SAM" id="MobiDB-lite"/>
    </source>
</evidence>
<dbReference type="InterPro" id="IPR036236">
    <property type="entry name" value="Znf_C2H2_sf"/>
</dbReference>
<evidence type="ECO:0000259" key="7">
    <source>
        <dbReference type="PROSITE" id="PS50157"/>
    </source>
</evidence>
<dbReference type="PANTHER" id="PTHR23057:SF0">
    <property type="entry name" value="JUXTAPOSED WITH ANOTHER ZINC FINGER PROTEIN 1"/>
    <property type="match status" value="1"/>
</dbReference>
<evidence type="ECO:0000256" key="3">
    <source>
        <dbReference type="ARBA" id="ARBA00022771"/>
    </source>
</evidence>
<evidence type="ECO:0000256" key="5">
    <source>
        <dbReference type="PROSITE-ProRule" id="PRU00042"/>
    </source>
</evidence>
<dbReference type="PROSITE" id="PS00028">
    <property type="entry name" value="ZINC_FINGER_C2H2_1"/>
    <property type="match status" value="2"/>
</dbReference>
<dbReference type="GeneID" id="89946506"/>
<keyword evidence="9" id="KW-1185">Reference proteome</keyword>
<gene>
    <name evidence="8" type="ORF">ATC70_002804</name>
</gene>
<feature type="domain" description="C2H2-type" evidence="7">
    <location>
        <begin position="265"/>
        <end position="295"/>
    </location>
</feature>
<dbReference type="SMART" id="SM00355">
    <property type="entry name" value="ZnF_C2H2"/>
    <property type="match status" value="2"/>
</dbReference>
<keyword evidence="3 5" id="KW-0863">Zinc-finger</keyword>
<evidence type="ECO:0000256" key="2">
    <source>
        <dbReference type="ARBA" id="ARBA00022737"/>
    </source>
</evidence>
<dbReference type="PANTHER" id="PTHR23057">
    <property type="entry name" value="JUXTAPOSED WITH ANOTHER ZINC FINGER PROTEIN 1"/>
    <property type="match status" value="1"/>
</dbReference>
<sequence length="333" mass="37444">MASQNINISFKRKQSIGGNGASAMSYSPSSHTMPALFQHRDSFVHQRELESAFCSDLVCCGTRVQDLHELLHHYEEHHHAPIEEEPEPKEDEDIDDMMMEDVDTTTYPTALPTQPHELAALTSSPLLRKNNDLRVPTPVASPAPAPAVINTSEVIPTPAIMSPPPPPHPQHSNQSQHTEDILKQALPGLVNGANAPTSAHDSLHYFRSEALYQTCDDGQDKPYKCPIEGCDKAYKNPNGLKYHQMHGHSEEDTLSEAERDAQKPYMCTIGYCNKRYKNLNGLKYHIEHSHIAKLKQAPFANTISPLSQPPQQQQQQQPPQNELWHLQQQFHQQ</sequence>
<accession>A0AAN7HMJ6</accession>
<dbReference type="SUPFAM" id="SSF57667">
    <property type="entry name" value="beta-beta-alpha zinc fingers"/>
    <property type="match status" value="1"/>
</dbReference>
<protein>
    <recommendedName>
        <fullName evidence="7">C2H2-type domain-containing protein</fullName>
    </recommendedName>
</protein>
<feature type="region of interest" description="Disordered" evidence="6">
    <location>
        <begin position="302"/>
        <end position="333"/>
    </location>
</feature>
<dbReference type="RefSeq" id="XP_064681860.1">
    <property type="nucleotide sequence ID" value="XM_064822174.1"/>
</dbReference>
<evidence type="ECO:0000313" key="9">
    <source>
        <dbReference type="Proteomes" id="UP001304243"/>
    </source>
</evidence>
<evidence type="ECO:0000256" key="1">
    <source>
        <dbReference type="ARBA" id="ARBA00022723"/>
    </source>
</evidence>
<dbReference type="PROSITE" id="PS50157">
    <property type="entry name" value="ZINC_FINGER_C2H2_2"/>
    <property type="match status" value="2"/>
</dbReference>
<keyword evidence="1" id="KW-0479">Metal-binding</keyword>
<dbReference type="Proteomes" id="UP001304243">
    <property type="component" value="Unassembled WGS sequence"/>
</dbReference>
<evidence type="ECO:0000256" key="4">
    <source>
        <dbReference type="ARBA" id="ARBA00022833"/>
    </source>
</evidence>
<feature type="domain" description="C2H2-type" evidence="7">
    <location>
        <begin position="223"/>
        <end position="253"/>
    </location>
</feature>
<dbReference type="InterPro" id="IPR051580">
    <property type="entry name" value="ZnF-Chromatin_assoc"/>
</dbReference>
<dbReference type="InterPro" id="IPR013087">
    <property type="entry name" value="Znf_C2H2_type"/>
</dbReference>
<dbReference type="Gene3D" id="3.30.160.60">
    <property type="entry name" value="Classic Zinc Finger"/>
    <property type="match status" value="1"/>
</dbReference>
<keyword evidence="2" id="KW-0677">Repeat</keyword>
<comment type="caution">
    <text evidence="8">The sequence shown here is derived from an EMBL/GenBank/DDBJ whole genome shotgun (WGS) entry which is preliminary data.</text>
</comment>
<reference evidence="8 9" key="1">
    <citation type="submission" date="2022-11" db="EMBL/GenBank/DDBJ databases">
        <title>Mucor velutinosus strain NIH1002 WGS.</title>
        <authorList>
            <person name="Subramanian P."/>
            <person name="Mullikin J.C."/>
            <person name="Segre J.A."/>
            <person name="Zelazny A.M."/>
        </authorList>
    </citation>
    <scope>NUCLEOTIDE SEQUENCE [LARGE SCALE GENOMIC DNA]</scope>
    <source>
        <strain evidence="8 9">NIH1002</strain>
    </source>
</reference>
<feature type="compositionally biased region" description="Low complexity" evidence="6">
    <location>
        <begin position="309"/>
        <end position="320"/>
    </location>
</feature>
<evidence type="ECO:0000313" key="8">
    <source>
        <dbReference type="EMBL" id="KAK4515194.1"/>
    </source>
</evidence>
<dbReference type="GO" id="GO:0008270">
    <property type="term" value="F:zinc ion binding"/>
    <property type="evidence" value="ECO:0007669"/>
    <property type="project" value="UniProtKB-KW"/>
</dbReference>
<proteinExistence type="predicted"/>
<dbReference type="AlphaFoldDB" id="A0AAN7HMJ6"/>
<keyword evidence="4" id="KW-0862">Zinc</keyword>
<organism evidence="8 9">
    <name type="scientific">Mucor velutinosus</name>
    <dbReference type="NCBI Taxonomy" id="708070"/>
    <lineage>
        <taxon>Eukaryota</taxon>
        <taxon>Fungi</taxon>
        <taxon>Fungi incertae sedis</taxon>
        <taxon>Mucoromycota</taxon>
        <taxon>Mucoromycotina</taxon>
        <taxon>Mucoromycetes</taxon>
        <taxon>Mucorales</taxon>
        <taxon>Mucorineae</taxon>
        <taxon>Mucoraceae</taxon>
        <taxon>Mucor</taxon>
    </lineage>
</organism>
<dbReference type="EMBL" id="JASEJX010000015">
    <property type="protein sequence ID" value="KAK4515194.1"/>
    <property type="molecule type" value="Genomic_DNA"/>
</dbReference>